<dbReference type="GO" id="GO:0000155">
    <property type="term" value="F:phosphorelay sensor kinase activity"/>
    <property type="evidence" value="ECO:0007669"/>
    <property type="project" value="InterPro"/>
</dbReference>
<dbReference type="InterPro" id="IPR003594">
    <property type="entry name" value="HATPase_dom"/>
</dbReference>
<protein>
    <submittedName>
        <fullName evidence="6">Probable sensor-like histidine kinase YehU</fullName>
        <ecNumber evidence="6">2.7.13.3</ecNumber>
    </submittedName>
    <submittedName>
        <fullName evidence="7">Sensor histidine kinase</fullName>
    </submittedName>
</protein>
<keyword evidence="4" id="KW-0812">Transmembrane</keyword>
<dbReference type="GO" id="GO:0016020">
    <property type="term" value="C:membrane"/>
    <property type="evidence" value="ECO:0007669"/>
    <property type="project" value="InterPro"/>
</dbReference>
<dbReference type="GeneID" id="75077812"/>
<reference evidence="7 9" key="2">
    <citation type="journal article" date="2019" name="Nat. Med.">
        <title>A library of human gut bacterial isolates paired with longitudinal multiomics data enables mechanistic microbiome research.</title>
        <authorList>
            <person name="Poyet M."/>
            <person name="Groussin M."/>
            <person name="Gibbons S.M."/>
            <person name="Avila-Pacheco J."/>
            <person name="Jiang X."/>
            <person name="Kearney S.M."/>
            <person name="Perrotta A.R."/>
            <person name="Berdy B."/>
            <person name="Zhao S."/>
            <person name="Lieberman T.D."/>
            <person name="Swanson P.K."/>
            <person name="Smith M."/>
            <person name="Roesemann S."/>
            <person name="Alexander J.E."/>
            <person name="Rich S.A."/>
            <person name="Livny J."/>
            <person name="Vlamakis H."/>
            <person name="Clish C."/>
            <person name="Bullock K."/>
            <person name="Deik A."/>
            <person name="Scott J."/>
            <person name="Pierce K.A."/>
            <person name="Xavier R.J."/>
            <person name="Alm E.J."/>
        </authorList>
    </citation>
    <scope>NUCLEOTIDE SEQUENCE [LARGE SCALE GENOMIC DNA]</scope>
    <source>
        <strain evidence="7 9">BIOML-A1</strain>
    </source>
</reference>
<dbReference type="OrthoDB" id="9809348at2"/>
<dbReference type="Pfam" id="PF02518">
    <property type="entry name" value="HATPase_c"/>
    <property type="match status" value="1"/>
</dbReference>
<feature type="domain" description="Histidine kinase" evidence="5">
    <location>
        <begin position="469"/>
        <end position="580"/>
    </location>
</feature>
<evidence type="ECO:0000313" key="8">
    <source>
        <dbReference type="Proteomes" id="UP000095712"/>
    </source>
</evidence>
<dbReference type="EMBL" id="WWVQ01000073">
    <property type="protein sequence ID" value="MZL35134.1"/>
    <property type="molecule type" value="Genomic_DNA"/>
</dbReference>
<dbReference type="SUPFAM" id="SSF55874">
    <property type="entry name" value="ATPase domain of HSP90 chaperone/DNA topoisomerase II/histidine kinase"/>
    <property type="match status" value="1"/>
</dbReference>
<evidence type="ECO:0000313" key="7">
    <source>
        <dbReference type="EMBL" id="MZL35134.1"/>
    </source>
</evidence>
<accession>A0A174U349</accession>
<keyword evidence="4" id="KW-1133">Transmembrane helix</keyword>
<sequence length="582" mass="66718">MKGLKRMKIKTKIWVLFLACILMSSVISIGTVVYSSQKSNLKHIGEMTTQTLHAIDSNLELMIDHVNQDTYAVFWSKMFQDTLEEVSKGNLTVKTRTELQDCLTNIMLAGDYISSIVFYDNIGNSFMCNREEVVSKKEIAVEDAYWYEKAIKKDGDWIFETDGGGIVSYKSKNRNILSMIRVIKKKTDYSKLGILMVNIDEKTIREIFDSVGGNLNSNFYVLMNDILIFGPKEKENYDVSKDIIGSLEENETKIVRSEENSMVYKKISSMIDGWTLAIETPMSSFSNSISYFDTLIVLIVNIGMLILCWIFISHTVSRPIQKMEEQMMYSKSIPENLEVDEECEDEITNLKRTYNNLLNSIRKLLERTKEEEKIIRKNELDLILEQINPHFLYNTLDVISGLTLIGDQDKSFQMTQALGRFYRNSLNSGCQVITVREELDIIKSYMTIINIRYNNEISIEYKVDENLLDILMLKLILQPLVENAVHHGMRQKEGKGELCISVQALDDKLMEVSVRDNGVGIPEDKIRLILEGGYKTSKSGFGLHSVKQRVELFYGIEDAVSISSQPGCWTEVRVRFSYKTDG</sequence>
<keyword evidence="6" id="KW-0808">Transferase</keyword>
<dbReference type="Proteomes" id="UP000477285">
    <property type="component" value="Unassembled WGS sequence"/>
</dbReference>
<dbReference type="Gene3D" id="3.30.565.10">
    <property type="entry name" value="Histidine kinase-like ATPase, C-terminal domain"/>
    <property type="match status" value="1"/>
</dbReference>
<name>A0A174U349_9FIRM</name>
<dbReference type="Gene3D" id="6.10.340.10">
    <property type="match status" value="1"/>
</dbReference>
<evidence type="ECO:0000256" key="1">
    <source>
        <dbReference type="ARBA" id="ARBA00022777"/>
    </source>
</evidence>
<dbReference type="PANTHER" id="PTHR34220">
    <property type="entry name" value="SENSOR HISTIDINE KINASE YPDA"/>
    <property type="match status" value="1"/>
</dbReference>
<dbReference type="PROSITE" id="PS50109">
    <property type="entry name" value="HIS_KIN"/>
    <property type="match status" value="1"/>
</dbReference>
<evidence type="ECO:0000313" key="9">
    <source>
        <dbReference type="Proteomes" id="UP000477285"/>
    </source>
</evidence>
<dbReference type="Pfam" id="PF06580">
    <property type="entry name" value="His_kinase"/>
    <property type="match status" value="1"/>
</dbReference>
<dbReference type="SMART" id="SM00387">
    <property type="entry name" value="HATPase_c"/>
    <property type="match status" value="1"/>
</dbReference>
<keyword evidence="1 6" id="KW-0418">Kinase</keyword>
<gene>
    <name evidence="6" type="primary">yehU_8</name>
    <name evidence="6" type="ORF">ERS852523_04126</name>
    <name evidence="7" type="ORF">GT728_18600</name>
</gene>
<proteinExistence type="predicted"/>
<evidence type="ECO:0000256" key="4">
    <source>
        <dbReference type="SAM" id="Phobius"/>
    </source>
</evidence>
<dbReference type="EMBL" id="CZAW01000083">
    <property type="protein sequence ID" value="CUQ14215.1"/>
    <property type="molecule type" value="Genomic_DNA"/>
</dbReference>
<dbReference type="InterPro" id="IPR036890">
    <property type="entry name" value="HATPase_C_sf"/>
</dbReference>
<feature type="coiled-coil region" evidence="3">
    <location>
        <begin position="340"/>
        <end position="371"/>
    </location>
</feature>
<keyword evidence="4" id="KW-0472">Membrane</keyword>
<keyword evidence="2" id="KW-0902">Two-component regulatory system</keyword>
<dbReference type="InterPro" id="IPR010559">
    <property type="entry name" value="Sig_transdc_His_kin_internal"/>
</dbReference>
<dbReference type="InterPro" id="IPR005467">
    <property type="entry name" value="His_kinase_dom"/>
</dbReference>
<dbReference type="EC" id="2.7.13.3" evidence="6"/>
<organism evidence="6 8">
    <name type="scientific">Blautia wexlerae</name>
    <dbReference type="NCBI Taxonomy" id="418240"/>
    <lineage>
        <taxon>Bacteria</taxon>
        <taxon>Bacillati</taxon>
        <taxon>Bacillota</taxon>
        <taxon>Clostridia</taxon>
        <taxon>Lachnospirales</taxon>
        <taxon>Lachnospiraceae</taxon>
        <taxon>Blautia</taxon>
    </lineage>
</organism>
<dbReference type="AlphaFoldDB" id="A0A174U349"/>
<dbReference type="InterPro" id="IPR050640">
    <property type="entry name" value="Bact_2-comp_sensor_kinase"/>
</dbReference>
<dbReference type="RefSeq" id="WP_025580771.1">
    <property type="nucleotide sequence ID" value="NZ_CZAW01000083.1"/>
</dbReference>
<evidence type="ECO:0000259" key="5">
    <source>
        <dbReference type="PROSITE" id="PS50109"/>
    </source>
</evidence>
<evidence type="ECO:0000256" key="3">
    <source>
        <dbReference type="SAM" id="Coils"/>
    </source>
</evidence>
<reference evidence="6 8" key="1">
    <citation type="submission" date="2015-09" db="EMBL/GenBank/DDBJ databases">
        <authorList>
            <consortium name="Pathogen Informatics"/>
        </authorList>
    </citation>
    <scope>NUCLEOTIDE SEQUENCE [LARGE SCALE GENOMIC DNA]</scope>
    <source>
        <strain evidence="6 8">2789STDY5834911</strain>
    </source>
</reference>
<evidence type="ECO:0000256" key="2">
    <source>
        <dbReference type="ARBA" id="ARBA00023012"/>
    </source>
</evidence>
<evidence type="ECO:0000313" key="6">
    <source>
        <dbReference type="EMBL" id="CUQ14215.1"/>
    </source>
</evidence>
<dbReference type="Proteomes" id="UP000095712">
    <property type="component" value="Unassembled WGS sequence"/>
</dbReference>
<feature type="transmembrane region" description="Helical" evidence="4">
    <location>
        <begin position="291"/>
        <end position="312"/>
    </location>
</feature>
<dbReference type="PANTHER" id="PTHR34220:SF7">
    <property type="entry name" value="SENSOR HISTIDINE KINASE YPDA"/>
    <property type="match status" value="1"/>
</dbReference>
<keyword evidence="3" id="KW-0175">Coiled coil</keyword>